<dbReference type="InterPro" id="IPR008928">
    <property type="entry name" value="6-hairpin_glycosidase_sf"/>
</dbReference>
<evidence type="ECO:0000313" key="1">
    <source>
        <dbReference type="EMBL" id="ABS77303.2"/>
    </source>
</evidence>
<proteinExistence type="predicted"/>
<dbReference type="GO" id="GO:0005975">
    <property type="term" value="P:carbohydrate metabolic process"/>
    <property type="evidence" value="ECO:0007669"/>
    <property type="project" value="InterPro"/>
</dbReference>
<dbReference type="InterPro" id="IPR012341">
    <property type="entry name" value="6hp_glycosidase-like_sf"/>
</dbReference>
<dbReference type="KEGG" id="cbd:CBUD_0617"/>
<protein>
    <submittedName>
        <fullName evidence="1">Uncharacterized protein</fullName>
    </submittedName>
</protein>
<organism evidence="1 2">
    <name type="scientific">Coxiella burnetii (strain Dugway 5J108-111)</name>
    <dbReference type="NCBI Taxonomy" id="434922"/>
    <lineage>
        <taxon>Bacteria</taxon>
        <taxon>Pseudomonadati</taxon>
        <taxon>Pseudomonadota</taxon>
        <taxon>Gammaproteobacteria</taxon>
        <taxon>Legionellales</taxon>
        <taxon>Coxiellaceae</taxon>
        <taxon>Coxiella</taxon>
    </lineage>
</organism>
<dbReference type="AlphaFoldDB" id="A9KBS2"/>
<gene>
    <name evidence="1" type="ordered locus">CBUD_0617</name>
</gene>
<reference evidence="1 2" key="1">
    <citation type="journal article" date="2009" name="Infect. Immun.">
        <title>Comparative genomics reveal extensive transposon-mediated genomic plasticity and diversity among potential effector proteins within the genus Coxiella.</title>
        <authorList>
            <person name="Beare P.A."/>
            <person name="Unsworth N."/>
            <person name="Andoh M."/>
            <person name="Voth D.E."/>
            <person name="Omsland A."/>
            <person name="Gilk S.D."/>
            <person name="Williams K.P."/>
            <person name="Sobral B.W."/>
            <person name="Kupko J.J.III."/>
            <person name="Porcella S.F."/>
            <person name="Samuel J.E."/>
            <person name="Heinzen R.A."/>
        </authorList>
    </citation>
    <scope>NUCLEOTIDE SEQUENCE [LARGE SCALE GENOMIC DNA]</scope>
    <source>
        <strain evidence="1 2">Dugway 5J108-111</strain>
    </source>
</reference>
<dbReference type="EMBL" id="CP000733">
    <property type="protein sequence ID" value="ABS77303.2"/>
    <property type="molecule type" value="Genomic_DNA"/>
</dbReference>
<dbReference type="HOGENOM" id="CLU_064158_0_0_6"/>
<name>A9KBS2_COXBN</name>
<dbReference type="Gene3D" id="1.50.10.10">
    <property type="match status" value="1"/>
</dbReference>
<dbReference type="Proteomes" id="UP000008555">
    <property type="component" value="Chromosome"/>
</dbReference>
<dbReference type="SUPFAM" id="SSF48208">
    <property type="entry name" value="Six-hairpin glycosidases"/>
    <property type="match status" value="1"/>
</dbReference>
<evidence type="ECO:0000313" key="2">
    <source>
        <dbReference type="Proteomes" id="UP000008555"/>
    </source>
</evidence>
<sequence>MEIIMLELCEKLSESALRTIQFFESQLKGDGSYGKEADDLSCYYKSPMMFILANRYHLAAKVLGYIHTKYMSKNGDFKTKPSLKSIKPEYSEYWSYINGWIVRAAQKLDLNEISNPAYQYLLSFNTGNNKGFLTNLSSNKNITDVLTTAHHGLINLERGQLATAISAANYLCDAIKNQPAKGIFYLRFDSSGNAVVDFPKGQASFYSIDSNNSDQLYFMIGYPCAFLALMYKETKEKKYLNNAIAYFEFSATCHGVFESNFSHKIAWAASILYQLTGKEQYLYSTEKICNYFLNIQGEDGLWYSNSDIYTAYDQSTEIACWFLDISNTLRPKKAFEEKEKEKEKNISKGGFLSWKKMEREIPHYARNDSIRKIYLTKY</sequence>
<accession>A9KBS2</accession>